<sequence>MPCIRRLVLALSLSLALPALADEGMWMANQLPELAPQLRAAGFSGDPAALADLTAAPLNAVVKSGGGTGAFVSGQGLLITNHHVAYGVIQYNSKPERNLLEQGFVADSQAQELRGSPDFRVLVTERFDAVTERVLKAAAGKKGLDYFDAIDAASKAIVAECEALRGRRCSVASMDYGSAFYRIQQLELRDVRLVYAPPGAIGKYGDEIDNFMWPRHSGDFTLLRAYVGADGQPADYDPANKPYAAPAHLQIARDGPRTGDFAMLAGYPGITYRHRLAQEFAERIGWGLGASVDALDALIAIVEREGGKDADAAVKYASQLASLKNSSKRFSGERSGLLRSDAQRKRADNEAAMLQWLQQEGKNPDCAKGQDCLSSAETLRRIEQVQALLNAASATRERDLVLGLIQSQTQLLRASITLQRLALERGKPDARREAGYQRRDENLIEAQLRQVQRRYASGMEQALLLELLRRYRALPPAQHVAAFDTAFGSDEASAKAALERLYGATRLGDENFRLEQLKAEPAAVRASDDALLALAATLQPALLRLEQERKQREGELMRLRPAYMSALKRWYRSQQRPLFPDANATLRVSYGRVAGFSPRDGVVYEPVTTVAGIVEKHTGKEPFNAPEPLLAAIARGDFGDTRDPALNTQTVNFLTNLDTTGGNSGSPVLNARGELIGLNFDSNWESVSASWWFDPRYKRAVHVDMRYMRWLMEKVYPAPVLLGEMGLGPAR</sequence>
<comment type="function">
    <text evidence="6">Catalyzes the removal of dipeptides from the N-terminus of oligopeptides.</text>
</comment>
<reference evidence="7 8" key="1">
    <citation type="submission" date="2019-03" db="EMBL/GenBank/DDBJ databases">
        <title>Genomic Encyclopedia of Type Strains, Phase IV (KMG-IV): sequencing the most valuable type-strain genomes for metagenomic binning, comparative biology and taxonomic classification.</title>
        <authorList>
            <person name="Goeker M."/>
        </authorList>
    </citation>
    <scope>NUCLEOTIDE SEQUENCE [LARGE SCALE GENOMIC DNA]</scope>
    <source>
        <strain evidence="7 8">DSM 21667</strain>
    </source>
</reference>
<dbReference type="GO" id="GO:0070009">
    <property type="term" value="F:serine-type aminopeptidase activity"/>
    <property type="evidence" value="ECO:0007669"/>
    <property type="project" value="UniProtKB-UniRule"/>
</dbReference>
<dbReference type="SUPFAM" id="SSF50494">
    <property type="entry name" value="Trypsin-like serine proteases"/>
    <property type="match status" value="1"/>
</dbReference>
<keyword evidence="2 6" id="KW-0031">Aminopeptidase</keyword>
<keyword evidence="8" id="KW-1185">Reference proteome</keyword>
<evidence type="ECO:0000256" key="5">
    <source>
        <dbReference type="ARBA" id="ARBA00022801"/>
    </source>
</evidence>
<evidence type="ECO:0000256" key="4">
    <source>
        <dbReference type="ARBA" id="ARBA00022729"/>
    </source>
</evidence>
<keyword evidence="5 6" id="KW-0378">Hydrolase</keyword>
<dbReference type="Pfam" id="PF10459">
    <property type="entry name" value="Peptidase_S46"/>
    <property type="match status" value="1"/>
</dbReference>
<evidence type="ECO:0000256" key="3">
    <source>
        <dbReference type="ARBA" id="ARBA00022670"/>
    </source>
</evidence>
<dbReference type="InterPro" id="IPR019500">
    <property type="entry name" value="Pep_S46"/>
</dbReference>
<dbReference type="EC" id="3.4.14.-" evidence="6"/>
<keyword evidence="4 6" id="KW-0732">Signal</keyword>
<name>A0A4R6Z730_9GAMM</name>
<dbReference type="AlphaFoldDB" id="A0A4R6Z730"/>
<feature type="chain" id="PRO_5023080421" description="Dipeptidyl-peptidase" evidence="6">
    <location>
        <begin position="22"/>
        <end position="731"/>
    </location>
</feature>
<dbReference type="Proteomes" id="UP000295293">
    <property type="component" value="Unassembled WGS sequence"/>
</dbReference>
<evidence type="ECO:0000313" key="8">
    <source>
        <dbReference type="Proteomes" id="UP000295293"/>
    </source>
</evidence>
<evidence type="ECO:0000256" key="6">
    <source>
        <dbReference type="RuleBase" id="RU366067"/>
    </source>
</evidence>
<accession>A0A4R6Z730</accession>
<dbReference type="GO" id="GO:0006508">
    <property type="term" value="P:proteolysis"/>
    <property type="evidence" value="ECO:0007669"/>
    <property type="project" value="UniProtKB-KW"/>
</dbReference>
<dbReference type="GO" id="GO:0043171">
    <property type="term" value="P:peptide catabolic process"/>
    <property type="evidence" value="ECO:0007669"/>
    <property type="project" value="UniProtKB-UniRule"/>
</dbReference>
<evidence type="ECO:0000256" key="2">
    <source>
        <dbReference type="ARBA" id="ARBA00022438"/>
    </source>
</evidence>
<dbReference type="InterPro" id="IPR009003">
    <property type="entry name" value="Peptidase_S1_PA"/>
</dbReference>
<evidence type="ECO:0000313" key="7">
    <source>
        <dbReference type="EMBL" id="TDR47562.1"/>
    </source>
</evidence>
<keyword evidence="3 6" id="KW-0645">Protease</keyword>
<gene>
    <name evidence="7" type="ORF">DFR29_102222</name>
</gene>
<dbReference type="Gene3D" id="2.40.10.10">
    <property type="entry name" value="Trypsin-like serine proteases"/>
    <property type="match status" value="1"/>
</dbReference>
<dbReference type="PANTHER" id="PTHR38469">
    <property type="entry name" value="PERIPLASMIC PEPTIDASE SUBFAMILY S1B"/>
    <property type="match status" value="1"/>
</dbReference>
<dbReference type="EMBL" id="SNZH01000002">
    <property type="protein sequence ID" value="TDR47562.1"/>
    <property type="molecule type" value="Genomic_DNA"/>
</dbReference>
<dbReference type="FunFam" id="2.40.10.10:FF:000102">
    <property type="entry name" value="Dipeptidyl-peptidase 7"/>
    <property type="match status" value="1"/>
</dbReference>
<comment type="caution">
    <text evidence="7">The sequence shown here is derived from an EMBL/GenBank/DDBJ whole genome shotgun (WGS) entry which is preliminary data.</text>
</comment>
<dbReference type="RefSeq" id="WP_243745953.1">
    <property type="nucleotide sequence ID" value="NZ_SNZH01000002.1"/>
</dbReference>
<keyword evidence="6" id="KW-0720">Serine protease</keyword>
<evidence type="ECO:0000256" key="1">
    <source>
        <dbReference type="ARBA" id="ARBA00010491"/>
    </source>
</evidence>
<comment type="similarity">
    <text evidence="1 6">Belongs to the peptidase S46 family.</text>
</comment>
<dbReference type="PANTHER" id="PTHR38469:SF1">
    <property type="entry name" value="PERIPLASMIC PEPTIDASE SUBFAMILY S1B"/>
    <property type="match status" value="1"/>
</dbReference>
<organism evidence="7 8">
    <name type="scientific">Tahibacter aquaticus</name>
    <dbReference type="NCBI Taxonomy" id="520092"/>
    <lineage>
        <taxon>Bacteria</taxon>
        <taxon>Pseudomonadati</taxon>
        <taxon>Pseudomonadota</taxon>
        <taxon>Gammaproteobacteria</taxon>
        <taxon>Lysobacterales</taxon>
        <taxon>Rhodanobacteraceae</taxon>
        <taxon>Tahibacter</taxon>
    </lineage>
</organism>
<proteinExistence type="inferred from homology"/>
<dbReference type="InterPro" id="IPR043504">
    <property type="entry name" value="Peptidase_S1_PA_chymotrypsin"/>
</dbReference>
<feature type="signal peptide" evidence="6">
    <location>
        <begin position="1"/>
        <end position="21"/>
    </location>
</feature>
<dbReference type="GO" id="GO:0008239">
    <property type="term" value="F:dipeptidyl-peptidase activity"/>
    <property type="evidence" value="ECO:0007669"/>
    <property type="project" value="UniProtKB-UniRule"/>
</dbReference>
<protein>
    <recommendedName>
        <fullName evidence="6">Dipeptidyl-peptidase</fullName>
        <ecNumber evidence="6">3.4.14.-</ecNumber>
    </recommendedName>
</protein>